<dbReference type="OrthoDB" id="4870109at2759"/>
<dbReference type="AlphaFoldDB" id="A0A0M8PAE7"/>
<evidence type="ECO:0000313" key="2">
    <source>
        <dbReference type="Proteomes" id="UP000037696"/>
    </source>
</evidence>
<dbReference type="Proteomes" id="UP000037696">
    <property type="component" value="Unassembled WGS sequence"/>
</dbReference>
<accession>A0A0M8PAE7</accession>
<keyword evidence="2" id="KW-1185">Reference proteome</keyword>
<proteinExistence type="predicted"/>
<reference evidence="1 2" key="1">
    <citation type="submission" date="2015-08" db="EMBL/GenBank/DDBJ databases">
        <title>Genome sequencing of Penicillium nordicum.</title>
        <authorList>
            <person name="Nguyen H.D."/>
            <person name="Seifert K.A."/>
        </authorList>
    </citation>
    <scope>NUCLEOTIDE SEQUENCE [LARGE SCALE GENOMIC DNA]</scope>
    <source>
        <strain evidence="1 2">DAOMC 185683</strain>
    </source>
</reference>
<organism evidence="1 2">
    <name type="scientific">Penicillium nordicum</name>
    <dbReference type="NCBI Taxonomy" id="229535"/>
    <lineage>
        <taxon>Eukaryota</taxon>
        <taxon>Fungi</taxon>
        <taxon>Dikarya</taxon>
        <taxon>Ascomycota</taxon>
        <taxon>Pezizomycotina</taxon>
        <taxon>Eurotiomycetes</taxon>
        <taxon>Eurotiomycetidae</taxon>
        <taxon>Eurotiales</taxon>
        <taxon>Aspergillaceae</taxon>
        <taxon>Penicillium</taxon>
    </lineage>
</organism>
<evidence type="ECO:0000313" key="1">
    <source>
        <dbReference type="EMBL" id="KOS44031.1"/>
    </source>
</evidence>
<name>A0A0M8PAE7_9EURO</name>
<dbReference type="EMBL" id="LHQQ01000069">
    <property type="protein sequence ID" value="KOS44031.1"/>
    <property type="molecule type" value="Genomic_DNA"/>
</dbReference>
<comment type="caution">
    <text evidence="1">The sequence shown here is derived from an EMBL/GenBank/DDBJ whole genome shotgun (WGS) entry which is preliminary data.</text>
</comment>
<sequence>MIRGVDHSLENFFGDDAPNNILSEDNELGSAYAAQWQWRLVGCTSAKDESQPHINAFIADSQAHRVGRLNSGEVALAYGLVAQRRIIDGYNDHRYIPITIISASDFQIRVLQMWHDKQNPRALQVRSSPIMDFKDGGLENNLDNWVSILCWVAGTPVGDTKNGTEVVPAIEYFDE</sequence>
<protein>
    <submittedName>
        <fullName evidence="1">Uncharacterized protein</fullName>
    </submittedName>
</protein>
<gene>
    <name evidence="1" type="ORF">ACN38_g5108</name>
</gene>